<dbReference type="Proteomes" id="UP001501183">
    <property type="component" value="Unassembled WGS sequence"/>
</dbReference>
<organism evidence="1 2">
    <name type="scientific">Rhodococcus olei</name>
    <dbReference type="NCBI Taxonomy" id="2161675"/>
    <lineage>
        <taxon>Bacteria</taxon>
        <taxon>Bacillati</taxon>
        <taxon>Actinomycetota</taxon>
        <taxon>Actinomycetes</taxon>
        <taxon>Mycobacteriales</taxon>
        <taxon>Nocardiaceae</taxon>
        <taxon>Rhodococcus</taxon>
    </lineage>
</organism>
<dbReference type="SUPFAM" id="SSF53474">
    <property type="entry name" value="alpha/beta-Hydrolases"/>
    <property type="match status" value="1"/>
</dbReference>
<gene>
    <name evidence="1" type="ORF">GCM10023094_21350</name>
</gene>
<name>A0ABP8NYS7_9NOCA</name>
<sequence>MIVGGVDSDRLFPLRQLEELATLLPGCDGLRTVHSAAGHDGFLTEAEWVTGLLGETLELARARRRAA</sequence>
<proteinExistence type="predicted"/>
<keyword evidence="2" id="KW-1185">Reference proteome</keyword>
<evidence type="ECO:0000313" key="2">
    <source>
        <dbReference type="Proteomes" id="UP001501183"/>
    </source>
</evidence>
<reference evidence="2" key="1">
    <citation type="journal article" date="2019" name="Int. J. Syst. Evol. Microbiol.">
        <title>The Global Catalogue of Microorganisms (GCM) 10K type strain sequencing project: providing services to taxonomists for standard genome sequencing and annotation.</title>
        <authorList>
            <consortium name="The Broad Institute Genomics Platform"/>
            <consortium name="The Broad Institute Genome Sequencing Center for Infectious Disease"/>
            <person name="Wu L."/>
            <person name="Ma J."/>
        </authorList>
    </citation>
    <scope>NUCLEOTIDE SEQUENCE [LARGE SCALE GENOMIC DNA]</scope>
    <source>
        <strain evidence="2">JCM 32206</strain>
    </source>
</reference>
<evidence type="ECO:0000313" key="1">
    <source>
        <dbReference type="EMBL" id="GAA4478045.1"/>
    </source>
</evidence>
<accession>A0ABP8NYS7</accession>
<dbReference type="InterPro" id="IPR029058">
    <property type="entry name" value="AB_hydrolase_fold"/>
</dbReference>
<dbReference type="Gene3D" id="3.40.50.1820">
    <property type="entry name" value="alpha/beta hydrolase"/>
    <property type="match status" value="1"/>
</dbReference>
<comment type="caution">
    <text evidence="1">The sequence shown here is derived from an EMBL/GenBank/DDBJ whole genome shotgun (WGS) entry which is preliminary data.</text>
</comment>
<protein>
    <recommendedName>
        <fullName evidence="3">Homoserine O-acetyltransferase</fullName>
    </recommendedName>
</protein>
<evidence type="ECO:0008006" key="3">
    <source>
        <dbReference type="Google" id="ProtNLM"/>
    </source>
</evidence>
<dbReference type="EMBL" id="BAABFB010000030">
    <property type="protein sequence ID" value="GAA4478045.1"/>
    <property type="molecule type" value="Genomic_DNA"/>
</dbReference>